<evidence type="ECO:0000256" key="4">
    <source>
        <dbReference type="ARBA" id="ARBA00023163"/>
    </source>
</evidence>
<dbReference type="GO" id="GO:0000976">
    <property type="term" value="F:transcription cis-regulatory region binding"/>
    <property type="evidence" value="ECO:0007669"/>
    <property type="project" value="TreeGrafter"/>
</dbReference>
<evidence type="ECO:0000313" key="6">
    <source>
        <dbReference type="EMBL" id="MBG9378743.1"/>
    </source>
</evidence>
<dbReference type="InterPro" id="IPR046335">
    <property type="entry name" value="LacI/GalR-like_sensor"/>
</dbReference>
<dbReference type="Gene3D" id="1.10.260.40">
    <property type="entry name" value="lambda repressor-like DNA-binding domains"/>
    <property type="match status" value="1"/>
</dbReference>
<keyword evidence="3 6" id="KW-0238">DNA-binding</keyword>
<dbReference type="SMART" id="SM00354">
    <property type="entry name" value="HTH_LACI"/>
    <property type="match status" value="1"/>
</dbReference>
<name>A0A931ME60_9BACT</name>
<keyword evidence="7" id="KW-1185">Reference proteome</keyword>
<dbReference type="CDD" id="cd19977">
    <property type="entry name" value="PBP1_EndR-like"/>
    <property type="match status" value="1"/>
</dbReference>
<comment type="caution">
    <text evidence="6">The sequence shown here is derived from an EMBL/GenBank/DDBJ whole genome shotgun (WGS) entry which is preliminary data.</text>
</comment>
<dbReference type="SUPFAM" id="SSF47413">
    <property type="entry name" value="lambda repressor-like DNA-binding domains"/>
    <property type="match status" value="1"/>
</dbReference>
<dbReference type="PANTHER" id="PTHR30146:SF148">
    <property type="entry name" value="HTH-TYPE TRANSCRIPTIONAL REPRESSOR PURR-RELATED"/>
    <property type="match status" value="1"/>
</dbReference>
<dbReference type="AlphaFoldDB" id="A0A931ME60"/>
<dbReference type="InterPro" id="IPR010982">
    <property type="entry name" value="Lambda_DNA-bd_dom_sf"/>
</dbReference>
<gene>
    <name evidence="6" type="ORF">I5907_21100</name>
</gene>
<dbReference type="EMBL" id="JADWYR010000004">
    <property type="protein sequence ID" value="MBG9378743.1"/>
    <property type="molecule type" value="Genomic_DNA"/>
</dbReference>
<dbReference type="PROSITE" id="PS50932">
    <property type="entry name" value="HTH_LACI_2"/>
    <property type="match status" value="1"/>
</dbReference>
<evidence type="ECO:0000256" key="3">
    <source>
        <dbReference type="ARBA" id="ARBA00023125"/>
    </source>
</evidence>
<dbReference type="Pfam" id="PF00356">
    <property type="entry name" value="LacI"/>
    <property type="match status" value="1"/>
</dbReference>
<dbReference type="CDD" id="cd01392">
    <property type="entry name" value="HTH_LacI"/>
    <property type="match status" value="1"/>
</dbReference>
<keyword evidence="1" id="KW-0678">Repressor</keyword>
<feature type="domain" description="HTH lacI-type" evidence="5">
    <location>
        <begin position="5"/>
        <end position="62"/>
    </location>
</feature>
<evidence type="ECO:0000256" key="2">
    <source>
        <dbReference type="ARBA" id="ARBA00023015"/>
    </source>
</evidence>
<protein>
    <submittedName>
        <fullName evidence="6">LacI family DNA-binding transcriptional regulator</fullName>
    </submittedName>
</protein>
<dbReference type="SUPFAM" id="SSF53822">
    <property type="entry name" value="Periplasmic binding protein-like I"/>
    <property type="match status" value="1"/>
</dbReference>
<reference evidence="6" key="1">
    <citation type="submission" date="2020-11" db="EMBL/GenBank/DDBJ databases">
        <title>Bacterial whole genome sequence for Panacibacter sp. DH6.</title>
        <authorList>
            <person name="Le V."/>
            <person name="Ko S."/>
            <person name="Ahn C.-Y."/>
            <person name="Oh H.-M."/>
        </authorList>
    </citation>
    <scope>NUCLEOTIDE SEQUENCE</scope>
    <source>
        <strain evidence="6">DH6</strain>
    </source>
</reference>
<dbReference type="GO" id="GO:0003700">
    <property type="term" value="F:DNA-binding transcription factor activity"/>
    <property type="evidence" value="ECO:0007669"/>
    <property type="project" value="TreeGrafter"/>
</dbReference>
<dbReference type="InterPro" id="IPR028082">
    <property type="entry name" value="Peripla_BP_I"/>
</dbReference>
<sequence length="340" mass="38009">MDKKTSLKDVANHIGVSAALVSYVMNGKEREARVSEEMVKKIKIAAAELNYQPNLIAKSLKMGTTKTIGLIVADISNPFFSNIARIIEDEAKKQGYVVIFGSSDENAAKQSDLIDVFTTRLVDAFIIAPAMNTVDQIQQILDKNVPVVLIDRFFPGLDVDCVHIDNYNASANAVKQLVKNGRKKIGMLAYDTTQLHMQERKRGYKAILKERNIRFRKEWLVEASYQEMDKDVATKLAAILQPLQIDALFFATNSLAVAGMKAISKMGIRVPGELAIISFDESEAFDFFYSPVTYVSQSLTDIGREAVRLVLQRLHNKSRKHHTVIVEARLVVRESCGNNL</sequence>
<dbReference type="InterPro" id="IPR000843">
    <property type="entry name" value="HTH_LacI"/>
</dbReference>
<organism evidence="6 7">
    <name type="scientific">Panacibacter microcysteis</name>
    <dbReference type="NCBI Taxonomy" id="2793269"/>
    <lineage>
        <taxon>Bacteria</taxon>
        <taxon>Pseudomonadati</taxon>
        <taxon>Bacteroidota</taxon>
        <taxon>Chitinophagia</taxon>
        <taxon>Chitinophagales</taxon>
        <taxon>Chitinophagaceae</taxon>
        <taxon>Panacibacter</taxon>
    </lineage>
</organism>
<evidence type="ECO:0000313" key="7">
    <source>
        <dbReference type="Proteomes" id="UP000628448"/>
    </source>
</evidence>
<dbReference type="PANTHER" id="PTHR30146">
    <property type="entry name" value="LACI-RELATED TRANSCRIPTIONAL REPRESSOR"/>
    <property type="match status" value="1"/>
</dbReference>
<proteinExistence type="predicted"/>
<dbReference type="RefSeq" id="WP_196992850.1">
    <property type="nucleotide sequence ID" value="NZ_JADWYR010000004.1"/>
</dbReference>
<keyword evidence="2" id="KW-0805">Transcription regulation</keyword>
<accession>A0A931ME60</accession>
<keyword evidence="4" id="KW-0804">Transcription</keyword>
<dbReference type="Proteomes" id="UP000628448">
    <property type="component" value="Unassembled WGS sequence"/>
</dbReference>
<evidence type="ECO:0000256" key="1">
    <source>
        <dbReference type="ARBA" id="ARBA00022491"/>
    </source>
</evidence>
<evidence type="ECO:0000259" key="5">
    <source>
        <dbReference type="PROSITE" id="PS50932"/>
    </source>
</evidence>
<dbReference type="Gene3D" id="3.40.50.2300">
    <property type="match status" value="2"/>
</dbReference>
<dbReference type="Pfam" id="PF13377">
    <property type="entry name" value="Peripla_BP_3"/>
    <property type="match status" value="1"/>
</dbReference>